<dbReference type="OrthoDB" id="565904at2759"/>
<dbReference type="InterPro" id="IPR022272">
    <property type="entry name" value="Lipocalin_CS"/>
</dbReference>
<dbReference type="SUPFAM" id="SSF50814">
    <property type="entry name" value="Lipocalins"/>
    <property type="match status" value="1"/>
</dbReference>
<organism evidence="2 3">
    <name type="scientific">Varroa destructor</name>
    <name type="common">Honeybee mite</name>
    <dbReference type="NCBI Taxonomy" id="109461"/>
    <lineage>
        <taxon>Eukaryota</taxon>
        <taxon>Metazoa</taxon>
        <taxon>Ecdysozoa</taxon>
        <taxon>Arthropoda</taxon>
        <taxon>Chelicerata</taxon>
        <taxon>Arachnida</taxon>
        <taxon>Acari</taxon>
        <taxon>Parasitiformes</taxon>
        <taxon>Mesostigmata</taxon>
        <taxon>Gamasina</taxon>
        <taxon>Dermanyssoidea</taxon>
        <taxon>Varroidae</taxon>
        <taxon>Varroa</taxon>
    </lineage>
</organism>
<keyword evidence="1" id="KW-0732">Signal</keyword>
<keyword evidence="3" id="KW-1185">Reference proteome</keyword>
<dbReference type="OMA" id="MENTFRG"/>
<dbReference type="PROSITE" id="PS00213">
    <property type="entry name" value="LIPOCALIN"/>
    <property type="match status" value="1"/>
</dbReference>
<feature type="chain" id="PRO_5029908097" description="Lipocalin/cytosolic fatty-acid binding domain-containing protein" evidence="1">
    <location>
        <begin position="22"/>
        <end position="175"/>
    </location>
</feature>
<dbReference type="GeneID" id="111251576"/>
<evidence type="ECO:0008006" key="4">
    <source>
        <dbReference type="Google" id="ProtNLM"/>
    </source>
</evidence>
<evidence type="ECO:0000256" key="1">
    <source>
        <dbReference type="SAM" id="SignalP"/>
    </source>
</evidence>
<dbReference type="InParanoid" id="A0A7M7KAG2"/>
<dbReference type="KEGG" id="vde:111251576"/>
<dbReference type="AlphaFoldDB" id="A0A7M7KAG2"/>
<dbReference type="EnsemblMetazoa" id="XM_022808251">
    <property type="protein sequence ID" value="XP_022663986"/>
    <property type="gene ID" value="LOC111251576"/>
</dbReference>
<evidence type="ECO:0000313" key="2">
    <source>
        <dbReference type="EnsemblMetazoa" id="XP_022663986"/>
    </source>
</evidence>
<protein>
    <recommendedName>
        <fullName evidence="4">Lipocalin/cytosolic fatty-acid binding domain-containing protein</fullName>
    </recommendedName>
</protein>
<name>A0A7M7KAG2_VARDE</name>
<evidence type="ECO:0000313" key="3">
    <source>
        <dbReference type="Proteomes" id="UP000594260"/>
    </source>
</evidence>
<proteinExistence type="predicted"/>
<dbReference type="Gene3D" id="2.40.128.20">
    <property type="match status" value="1"/>
</dbReference>
<feature type="signal peptide" evidence="1">
    <location>
        <begin position="1"/>
        <end position="21"/>
    </location>
</feature>
<dbReference type="RefSeq" id="XP_022663986.1">
    <property type="nucleotide sequence ID" value="XM_022808251.1"/>
</dbReference>
<dbReference type="Proteomes" id="UP000594260">
    <property type="component" value="Unplaced"/>
</dbReference>
<reference evidence="2" key="1">
    <citation type="submission" date="2021-01" db="UniProtKB">
        <authorList>
            <consortium name="EnsemblMetazoa"/>
        </authorList>
    </citation>
    <scope>IDENTIFICATION</scope>
</reference>
<accession>A0A7M7KAG2</accession>
<dbReference type="InterPro" id="IPR012674">
    <property type="entry name" value="Calycin"/>
</dbReference>
<sequence>MRAHCIGAVCIFLHLFSDTLGKKIIPMENFDPEKIQGTWFVIRRNTKLFDSIKCIKYNLKHDPNIDDIYSMTSYWINSAGEYVETQFNIVDDRALKSRFFFESTQEKIAVNVLGTDYTNWMVGFGVNGPKETYYVSTRTKSLPPDSQDAINEILKKNEVEQDWADVEQVACPDTH</sequence>